<proteinExistence type="predicted"/>
<evidence type="ECO:0000313" key="2">
    <source>
        <dbReference type="EMBL" id="JAT20138.1"/>
    </source>
</evidence>
<feature type="compositionally biased region" description="Polar residues" evidence="1">
    <location>
        <begin position="252"/>
        <end position="263"/>
    </location>
</feature>
<reference evidence="2" key="1">
    <citation type="submission" date="2015-11" db="EMBL/GenBank/DDBJ databases">
        <title>De novo transcriptome assembly of four potential Pierce s Disease insect vectors from Arizona vineyards.</title>
        <authorList>
            <person name="Tassone E.E."/>
        </authorList>
    </citation>
    <scope>NUCLEOTIDE SEQUENCE</scope>
</reference>
<feature type="region of interest" description="Disordered" evidence="1">
    <location>
        <begin position="238"/>
        <end position="276"/>
    </location>
</feature>
<evidence type="ECO:0008006" key="3">
    <source>
        <dbReference type="Google" id="ProtNLM"/>
    </source>
</evidence>
<gene>
    <name evidence="2" type="ORF">g.21786</name>
</gene>
<evidence type="ECO:0000256" key="1">
    <source>
        <dbReference type="SAM" id="MobiDB-lite"/>
    </source>
</evidence>
<feature type="compositionally biased region" description="Basic and acidic residues" evidence="1">
    <location>
        <begin position="240"/>
        <end position="251"/>
    </location>
</feature>
<dbReference type="AlphaFoldDB" id="A0A1B6L8W5"/>
<name>A0A1B6L8W5_9HEMI</name>
<accession>A0A1B6L8W5</accession>
<organism evidence="2">
    <name type="scientific">Graphocephala atropunctata</name>
    <dbReference type="NCBI Taxonomy" id="36148"/>
    <lineage>
        <taxon>Eukaryota</taxon>
        <taxon>Metazoa</taxon>
        <taxon>Ecdysozoa</taxon>
        <taxon>Arthropoda</taxon>
        <taxon>Hexapoda</taxon>
        <taxon>Insecta</taxon>
        <taxon>Pterygota</taxon>
        <taxon>Neoptera</taxon>
        <taxon>Paraneoptera</taxon>
        <taxon>Hemiptera</taxon>
        <taxon>Auchenorrhyncha</taxon>
        <taxon>Membracoidea</taxon>
        <taxon>Cicadellidae</taxon>
        <taxon>Cicadellinae</taxon>
        <taxon>Cicadellini</taxon>
        <taxon>Graphocephala</taxon>
    </lineage>
</organism>
<feature type="non-terminal residue" evidence="2">
    <location>
        <position position="1"/>
    </location>
</feature>
<sequence length="276" mass="30856">PQYPILYPVHPVWTLLCCQTSYLRDQKMGLQWTLSLATLAMCVWALNADDTVERRAPAMGFMGMRGKKDVYEDKRAPSMGFSAMRGKKDSLVDLYPDYKRAMGFMGMRGKKEFDPEYDFDLGYDKRAPNMGFAAMRGKKAPSGFMGMRGKKFDYTDDDFMDEDVWPMDEFDKRAPAAGFYGSRGKKMPQNAGFFGMRGKKGPSGFVGMRGKKAPASGFMGVRGKKDSDDLDSLLALLSERQGERSKRDESRQYTGTVPDTSIASPGDAETVEPLSQ</sequence>
<dbReference type="EMBL" id="GEBQ01019839">
    <property type="protein sequence ID" value="JAT20138.1"/>
    <property type="molecule type" value="Transcribed_RNA"/>
</dbReference>
<protein>
    <recommendedName>
        <fullName evidence="3">Tachykinin</fullName>
    </recommendedName>
</protein>